<dbReference type="InParanoid" id="A0A163KAC8"/>
<organism evidence="3">
    <name type="scientific">Absidia glauca</name>
    <name type="common">Pin mould</name>
    <dbReference type="NCBI Taxonomy" id="4829"/>
    <lineage>
        <taxon>Eukaryota</taxon>
        <taxon>Fungi</taxon>
        <taxon>Fungi incertae sedis</taxon>
        <taxon>Mucoromycota</taxon>
        <taxon>Mucoromycotina</taxon>
        <taxon>Mucoromycetes</taxon>
        <taxon>Mucorales</taxon>
        <taxon>Cunninghamellaceae</taxon>
        <taxon>Absidia</taxon>
    </lineage>
</organism>
<feature type="transmembrane region" description="Helical" evidence="2">
    <location>
        <begin position="6"/>
        <end position="24"/>
    </location>
</feature>
<feature type="region of interest" description="Disordered" evidence="1">
    <location>
        <begin position="322"/>
        <end position="348"/>
    </location>
</feature>
<accession>A0A163KAC8</accession>
<reference evidence="3" key="1">
    <citation type="submission" date="2016-04" db="EMBL/GenBank/DDBJ databases">
        <authorList>
            <person name="Evans L.H."/>
            <person name="Alamgir A."/>
            <person name="Owens N."/>
            <person name="Weber N.D."/>
            <person name="Virtaneva K."/>
            <person name="Barbian K."/>
            <person name="Babar A."/>
            <person name="Rosenke K."/>
        </authorList>
    </citation>
    <scope>NUCLEOTIDE SEQUENCE [LARGE SCALE GENOMIC DNA]</scope>
    <source>
        <strain evidence="3">CBS 101.48</strain>
    </source>
</reference>
<dbReference type="Proteomes" id="UP000078561">
    <property type="component" value="Unassembled WGS sequence"/>
</dbReference>
<keyword evidence="2" id="KW-1133">Transmembrane helix</keyword>
<gene>
    <name evidence="3" type="primary">ABSGL_15318.1 scaffold 16604</name>
</gene>
<protein>
    <submittedName>
        <fullName evidence="3">Uncharacterized protein</fullName>
    </submittedName>
</protein>
<keyword evidence="2" id="KW-0812">Transmembrane</keyword>
<evidence type="ECO:0000313" key="3">
    <source>
        <dbReference type="EMBL" id="SAM09617.1"/>
    </source>
</evidence>
<dbReference type="AlphaFoldDB" id="A0A163KAC8"/>
<dbReference type="EMBL" id="LT555164">
    <property type="protein sequence ID" value="SAM09617.1"/>
    <property type="molecule type" value="Genomic_DNA"/>
</dbReference>
<evidence type="ECO:0000313" key="4">
    <source>
        <dbReference type="Proteomes" id="UP000078561"/>
    </source>
</evidence>
<keyword evidence="4" id="KW-1185">Reference proteome</keyword>
<evidence type="ECO:0000256" key="2">
    <source>
        <dbReference type="SAM" id="Phobius"/>
    </source>
</evidence>
<name>A0A163KAC8_ABSGL</name>
<feature type="region of interest" description="Disordered" evidence="1">
    <location>
        <begin position="418"/>
        <end position="437"/>
    </location>
</feature>
<proteinExistence type="predicted"/>
<feature type="transmembrane region" description="Helical" evidence="2">
    <location>
        <begin position="267"/>
        <end position="290"/>
    </location>
</feature>
<evidence type="ECO:0000256" key="1">
    <source>
        <dbReference type="SAM" id="MobiDB-lite"/>
    </source>
</evidence>
<sequence length="449" mass="50086">MTISRGILSTLMAIAFLCYCGYLINQLVTDRRLLLSISEQIPTTGYPAPDVETCSQKSPFTIVKCTLISMNWTSTDIPGCTPYIIEGSQDDPNTHCKVFSAKNHPLQFRINGSDETSIQRVDLYWKIDNVTSFEEATLAIPTLAIQFYATSFSPWRQSDIVKIPQQQSAMDTAKQGKFRATTLQNHTTNIYFTPNKYRAIPPSDGNSLFGLVSNTGNYVDIESIATVQHNWPLHASAALNSGEYHGFFTFQLATPTMDVKQEQRQHTILSALALAGGAYGILVTLFIAIYGTPRISAFGFIHHVDNWCGRCKLKWTSGTPTKENAPIHNTHSFKHDGGDQNSTHSSLDHLTEHAGTVRSPLEENHPGGKRYSVSGLQPVVSNASLEDRIDYLEGILREYFVNVDYLDGLRHRRMVVKDTPPPLDQASPSPQQQQHNTVDYDYSIALRNI</sequence>
<dbReference type="OrthoDB" id="2339353at2759"/>
<feature type="compositionally biased region" description="Polar residues" evidence="1">
    <location>
        <begin position="426"/>
        <end position="437"/>
    </location>
</feature>
<keyword evidence="2" id="KW-0472">Membrane</keyword>